<keyword evidence="1" id="KW-0812">Transmembrane</keyword>
<evidence type="ECO:0000313" key="3">
    <source>
        <dbReference type="EMBL" id="NSX53907.1"/>
    </source>
</evidence>
<proteinExistence type="predicted"/>
<keyword evidence="4" id="KW-1185">Reference proteome</keyword>
<dbReference type="InterPro" id="IPR036465">
    <property type="entry name" value="vWFA_dom_sf"/>
</dbReference>
<sequence length="712" mass="78708">MKKTKTMDTKNSTQRNKSAAQKFLKNEDGNLILFSFFMFIIMVFTSGMAVDIARHESRRVTLQNVTDSATLAATRVARGDTFTEIDVVKSWFAVAGFDGVVSDDQIQVLEKVVERDADGNVIGVSSRSVQVQAQLEVPTAFMTWLNVDMMVAPSASTAKETTQDIEISLVLDISGSMAGDKIIALQKAAAGDRNDADGVDTGFIEIMLADNPTTQAEINNGLPLTTISLIPYSQSVNAGAALFNQYNVQDGTAPDDESRKHNYSHCANFTDQQMTQVSLKPNTSVADPASTNDNPLPNLPVTGDLIIQQSFFSTNTSGDPQPISGGIVCNYAGKNQIIPVSMNEAALRTAIYGYTAGGWTATDHGAKWGVALLDPDTQPTITALQSFQNGPELIDNNRNTPRIGYKYSNSVLFNPNRKISPQAVSPWISNRPAPYQNSDTKKVLVIMSDGANTRQYELKTALDNLNSEYLPNGIKGQMSPVFYRTRPNPNGGRYSVLVEGDFDLGAYTEYLDDNAANLLTDEGIDVTNMNDRQVEDTIQLWLDSDPDDPFSQRPRFYHEDDERYARHIDQSRGDHNPNNMDIIQLSWAELYVNYNTRKVAEKFFRDARDDDYLTNADYNMIRTPYKENHSGTLADARLKNICNAAKATRNIQIYTVGFQIDASSTEEVLLQDCASNDSGGNSKLYFPATNASELQSAFRRIAENIKQLRLTQ</sequence>
<dbReference type="Pfam" id="PF13400">
    <property type="entry name" value="Tad"/>
    <property type="match status" value="1"/>
</dbReference>
<name>A0ABX2IM11_9RHOB</name>
<dbReference type="RefSeq" id="WP_174135411.1">
    <property type="nucleotide sequence ID" value="NZ_JABUFE010000002.1"/>
</dbReference>
<reference evidence="3 4" key="1">
    <citation type="submission" date="2020-06" db="EMBL/GenBank/DDBJ databases">
        <title>Sulfitobacter algicola sp. nov., isolated from green algae.</title>
        <authorList>
            <person name="Wang C."/>
        </authorList>
    </citation>
    <scope>NUCLEOTIDE SEQUENCE [LARGE SCALE GENOMIC DNA]</scope>
    <source>
        <strain evidence="3 4">1151</strain>
    </source>
</reference>
<protein>
    <recommendedName>
        <fullName evidence="2">Putative Flp pilus-assembly TadG-like N-terminal domain-containing protein</fullName>
    </recommendedName>
</protein>
<dbReference type="Gene3D" id="3.40.50.410">
    <property type="entry name" value="von Willebrand factor, type A domain"/>
    <property type="match status" value="2"/>
</dbReference>
<dbReference type="EMBL" id="JABUFE010000002">
    <property type="protein sequence ID" value="NSX53907.1"/>
    <property type="molecule type" value="Genomic_DNA"/>
</dbReference>
<dbReference type="InterPro" id="IPR028087">
    <property type="entry name" value="Tad_N"/>
</dbReference>
<comment type="caution">
    <text evidence="3">The sequence shown here is derived from an EMBL/GenBank/DDBJ whole genome shotgun (WGS) entry which is preliminary data.</text>
</comment>
<keyword evidence="1" id="KW-1133">Transmembrane helix</keyword>
<evidence type="ECO:0000313" key="4">
    <source>
        <dbReference type="Proteomes" id="UP000777935"/>
    </source>
</evidence>
<dbReference type="Proteomes" id="UP000777935">
    <property type="component" value="Unassembled WGS sequence"/>
</dbReference>
<organism evidence="3 4">
    <name type="scientific">Parasulfitobacter algicola</name>
    <dbReference type="NCBI Taxonomy" id="2614809"/>
    <lineage>
        <taxon>Bacteria</taxon>
        <taxon>Pseudomonadati</taxon>
        <taxon>Pseudomonadota</taxon>
        <taxon>Alphaproteobacteria</taxon>
        <taxon>Rhodobacterales</taxon>
        <taxon>Roseobacteraceae</taxon>
        <taxon>Parasulfitobacter</taxon>
    </lineage>
</organism>
<gene>
    <name evidence="3" type="ORF">HRQ87_03740</name>
</gene>
<accession>A0ABX2IM11</accession>
<feature type="domain" description="Putative Flp pilus-assembly TadG-like N-terminal" evidence="2">
    <location>
        <begin position="29"/>
        <end position="73"/>
    </location>
</feature>
<dbReference type="SUPFAM" id="SSF53300">
    <property type="entry name" value="vWA-like"/>
    <property type="match status" value="1"/>
</dbReference>
<keyword evidence="1" id="KW-0472">Membrane</keyword>
<evidence type="ECO:0000259" key="2">
    <source>
        <dbReference type="Pfam" id="PF13400"/>
    </source>
</evidence>
<feature type="transmembrane region" description="Helical" evidence="1">
    <location>
        <begin position="31"/>
        <end position="50"/>
    </location>
</feature>
<evidence type="ECO:0000256" key="1">
    <source>
        <dbReference type="SAM" id="Phobius"/>
    </source>
</evidence>